<proteinExistence type="predicted"/>
<evidence type="ECO:0000313" key="2">
    <source>
        <dbReference type="EMBL" id="KAG0699282.1"/>
    </source>
</evidence>
<organism evidence="2 3">
    <name type="scientific">Chionoecetes opilio</name>
    <name type="common">Atlantic snow crab</name>
    <name type="synonym">Cancer opilio</name>
    <dbReference type="NCBI Taxonomy" id="41210"/>
    <lineage>
        <taxon>Eukaryota</taxon>
        <taxon>Metazoa</taxon>
        <taxon>Ecdysozoa</taxon>
        <taxon>Arthropoda</taxon>
        <taxon>Crustacea</taxon>
        <taxon>Multicrustacea</taxon>
        <taxon>Malacostraca</taxon>
        <taxon>Eumalacostraca</taxon>
        <taxon>Eucarida</taxon>
        <taxon>Decapoda</taxon>
        <taxon>Pleocyemata</taxon>
        <taxon>Brachyura</taxon>
        <taxon>Eubrachyura</taxon>
        <taxon>Majoidea</taxon>
        <taxon>Majidae</taxon>
        <taxon>Chionoecetes</taxon>
    </lineage>
</organism>
<sequence>MTGVNAGAPFFSPPYYVGCASLVDYCAPVITRSPPVSGRGRGAQNNPWGPAGARMVPALRNADETSLVPLARVQCTWPVPVARVFRRDVEGVAQRDSGWPDAGHRVPARQPHGAHQHPLAPTASFHAGIPGRGGGRCPRPHLKCSAPVGAPPQSSPHAVASRKTQCTTRERGSTR</sequence>
<dbReference type="OrthoDB" id="6373033at2759"/>
<gene>
    <name evidence="2" type="ORF">GWK47_025857</name>
</gene>
<accession>A0A8J8WF06</accession>
<dbReference type="Proteomes" id="UP000770661">
    <property type="component" value="Unassembled WGS sequence"/>
</dbReference>
<comment type="caution">
    <text evidence="2">The sequence shown here is derived from an EMBL/GenBank/DDBJ whole genome shotgun (WGS) entry which is preliminary data.</text>
</comment>
<name>A0A8J8WF06_CHIOP</name>
<evidence type="ECO:0000256" key="1">
    <source>
        <dbReference type="SAM" id="MobiDB-lite"/>
    </source>
</evidence>
<dbReference type="AlphaFoldDB" id="A0A8J8WF06"/>
<dbReference type="EMBL" id="JACEEZ010025606">
    <property type="protein sequence ID" value="KAG0699282.1"/>
    <property type="molecule type" value="Genomic_DNA"/>
</dbReference>
<evidence type="ECO:0000313" key="3">
    <source>
        <dbReference type="Proteomes" id="UP000770661"/>
    </source>
</evidence>
<protein>
    <submittedName>
        <fullName evidence="2">Uncharacterized protein</fullName>
    </submittedName>
</protein>
<feature type="region of interest" description="Disordered" evidence="1">
    <location>
        <begin position="94"/>
        <end position="175"/>
    </location>
</feature>
<keyword evidence="3" id="KW-1185">Reference proteome</keyword>
<reference evidence="2" key="1">
    <citation type="submission" date="2020-07" db="EMBL/GenBank/DDBJ databases">
        <title>The High-quality genome of the commercially important snow crab, Chionoecetes opilio.</title>
        <authorList>
            <person name="Jeong J.-H."/>
            <person name="Ryu S."/>
        </authorList>
    </citation>
    <scope>NUCLEOTIDE SEQUENCE</scope>
    <source>
        <strain evidence="2">MADBK_172401_WGS</strain>
        <tissue evidence="2">Digestive gland</tissue>
    </source>
</reference>